<dbReference type="GO" id="GO:0003677">
    <property type="term" value="F:DNA binding"/>
    <property type="evidence" value="ECO:0007669"/>
    <property type="project" value="InterPro"/>
</dbReference>
<gene>
    <name evidence="1" type="ORF">CYMTET_45933</name>
</gene>
<name>A0AAE0BX75_9CHLO</name>
<keyword evidence="2" id="KW-1185">Reference proteome</keyword>
<comment type="caution">
    <text evidence="1">The sequence shown here is derived from an EMBL/GenBank/DDBJ whole genome shotgun (WGS) entry which is preliminary data.</text>
</comment>
<dbReference type="AlphaFoldDB" id="A0AAE0BX75"/>
<organism evidence="1 2">
    <name type="scientific">Cymbomonas tetramitiformis</name>
    <dbReference type="NCBI Taxonomy" id="36881"/>
    <lineage>
        <taxon>Eukaryota</taxon>
        <taxon>Viridiplantae</taxon>
        <taxon>Chlorophyta</taxon>
        <taxon>Pyramimonadophyceae</taxon>
        <taxon>Pyramimonadales</taxon>
        <taxon>Pyramimonadaceae</taxon>
        <taxon>Cymbomonas</taxon>
    </lineage>
</organism>
<proteinExistence type="predicted"/>
<dbReference type="EMBL" id="LGRX02031838">
    <property type="protein sequence ID" value="KAK3244453.1"/>
    <property type="molecule type" value="Genomic_DNA"/>
</dbReference>
<protein>
    <submittedName>
        <fullName evidence="1">Uncharacterized protein</fullName>
    </submittedName>
</protein>
<sequence length="332" mass="36165">MPAAPAAQTSAAAAGPTRPPGPHVCPLCGGDHLYRVNFYEHTGPITKPCNRSKNVDGVRKRCTKKHAFTGPLQTPCDFTEAELDQLDTVGVKVSVHKTQWPATTKDFACGGVSVGLTGFVRCSRCLVISVGIVQSGGSLTLLRTEEGVAVQWLEPPDPMQPYVMVVRTDGELSPYVRGYLSMDKNVDLRKPRKFYLPAEVPALGLLPVEELEDYIVASGLPSGSRLFSAPKGATGWHYTPYRGHGRAFKRAYARAFPEAADGHLYGSGSARKSLGQWLWTWEWSHRMISDVGGWYTPKVAMDLYFATHRATVLRALAQLGAEGPAVTAAHWD</sequence>
<evidence type="ECO:0000313" key="1">
    <source>
        <dbReference type="EMBL" id="KAK3244453.1"/>
    </source>
</evidence>
<dbReference type="InterPro" id="IPR011010">
    <property type="entry name" value="DNA_brk_join_enz"/>
</dbReference>
<dbReference type="SUPFAM" id="SSF56349">
    <property type="entry name" value="DNA breaking-rejoining enzymes"/>
    <property type="match status" value="1"/>
</dbReference>
<reference evidence="1 2" key="1">
    <citation type="journal article" date="2015" name="Genome Biol. Evol.">
        <title>Comparative Genomics of a Bacterivorous Green Alga Reveals Evolutionary Causalities and Consequences of Phago-Mixotrophic Mode of Nutrition.</title>
        <authorList>
            <person name="Burns J.A."/>
            <person name="Paasch A."/>
            <person name="Narechania A."/>
            <person name="Kim E."/>
        </authorList>
    </citation>
    <scope>NUCLEOTIDE SEQUENCE [LARGE SCALE GENOMIC DNA]</scope>
    <source>
        <strain evidence="1 2">PLY_AMNH</strain>
    </source>
</reference>
<evidence type="ECO:0000313" key="2">
    <source>
        <dbReference type="Proteomes" id="UP001190700"/>
    </source>
</evidence>
<accession>A0AAE0BX75</accession>
<dbReference type="Proteomes" id="UP001190700">
    <property type="component" value="Unassembled WGS sequence"/>
</dbReference>